<protein>
    <recommendedName>
        <fullName evidence="2">DUF112 domain-containing protein</fullName>
    </recommendedName>
</protein>
<feature type="transmembrane region" description="Helical" evidence="1">
    <location>
        <begin position="168"/>
        <end position="186"/>
    </location>
</feature>
<evidence type="ECO:0000313" key="3">
    <source>
        <dbReference type="EMBL" id="AGB37081.1"/>
    </source>
</evidence>
<feature type="transmembrane region" description="Helical" evidence="1">
    <location>
        <begin position="141"/>
        <end position="161"/>
    </location>
</feature>
<evidence type="ECO:0000259" key="2">
    <source>
        <dbReference type="Pfam" id="PF01970"/>
    </source>
</evidence>
<keyword evidence="4" id="KW-1185">Reference proteome</keyword>
<dbReference type="EMBL" id="CP003929">
    <property type="protein sequence ID" value="AGB37081.1"/>
    <property type="molecule type" value="Genomic_DNA"/>
</dbReference>
<dbReference type="KEGG" id="nou:Natoc_1251"/>
<organism evidence="3 4">
    <name type="scientific">Natronococcus occultus SP4</name>
    <dbReference type="NCBI Taxonomy" id="694430"/>
    <lineage>
        <taxon>Archaea</taxon>
        <taxon>Methanobacteriati</taxon>
        <taxon>Methanobacteriota</taxon>
        <taxon>Stenosarchaea group</taxon>
        <taxon>Halobacteria</taxon>
        <taxon>Halobacteriales</taxon>
        <taxon>Natrialbaceae</taxon>
        <taxon>Natronococcus</taxon>
    </lineage>
</organism>
<gene>
    <name evidence="3" type="ORF">Natoc_1251</name>
</gene>
<dbReference type="PANTHER" id="PTHR35342">
    <property type="entry name" value="TRICARBOXYLIC TRANSPORT PROTEIN"/>
    <property type="match status" value="1"/>
</dbReference>
<dbReference type="STRING" id="694430.Natoc_1251"/>
<dbReference type="eggNOG" id="arCOG04469">
    <property type="taxonomic scope" value="Archaea"/>
</dbReference>
<dbReference type="HOGENOM" id="CLU_022936_2_0_2"/>
<dbReference type="PANTHER" id="PTHR35342:SF5">
    <property type="entry name" value="TRICARBOXYLIC TRANSPORT PROTEIN"/>
    <property type="match status" value="1"/>
</dbReference>
<dbReference type="GeneID" id="14402773"/>
<keyword evidence="1" id="KW-0472">Membrane</keyword>
<accession>L0JWC8</accession>
<sequence length="505" mass="52927">MALDAFFSGIELVFAWPTIGLVFFGVLLGIIIGSIPGVGAPIGMAMLLPLTVGMEPHNAIIFLIGIYSGGMYGGSIASILINAPGDAGNAATTLDGYPLTKAGRAKDALAISATASALMGFLGALVVIVLTPVLIPIVRSFGSPEYFLVAVLGIALITVVTKGAPIKGIVAGAFGFMISTVGLAIMTPTPRFTFDQMGLYDGIDFIAILIGLFAVAEMIKLSQQQQIAGSNVTVTGNIKTGVKSVIDHPVLTTKSGLLGLFIGMIPGAGATTSTFVSYAEAVRTYTDGKFGDGDLRGVIATESANNPTVSGSLVPTIAFGIPGSGSTAVLLGGLILHGLRPGPDMFASQLHVTYSFFIAIFIGNLLILAVGLLLITRFSLITQIDSSIIIPIVIVLSVLGAFTLNRNWFDVAAILAFGIMGYYMVRHNYSIIAFILGAVLGPIAEENLFRSLQLEDNWLIFVTRPLSLLLVILTLLVLLGPILKEYLHSAEEDGDEAMDQNLSEE</sequence>
<feature type="transmembrane region" description="Helical" evidence="1">
    <location>
        <begin position="317"/>
        <end position="339"/>
    </location>
</feature>
<evidence type="ECO:0000313" key="4">
    <source>
        <dbReference type="Proteomes" id="UP000010878"/>
    </source>
</evidence>
<feature type="transmembrane region" description="Helical" evidence="1">
    <location>
        <begin position="431"/>
        <end position="449"/>
    </location>
</feature>
<feature type="transmembrane region" description="Helical" evidence="1">
    <location>
        <begin position="108"/>
        <end position="135"/>
    </location>
</feature>
<feature type="transmembrane region" description="Helical" evidence="1">
    <location>
        <begin position="461"/>
        <end position="483"/>
    </location>
</feature>
<keyword evidence="1" id="KW-0812">Transmembrane</keyword>
<dbReference type="Proteomes" id="UP000010878">
    <property type="component" value="Chromosome"/>
</dbReference>
<feature type="transmembrane region" description="Helical" evidence="1">
    <location>
        <begin position="257"/>
        <end position="279"/>
    </location>
</feature>
<feature type="transmembrane region" description="Helical" evidence="1">
    <location>
        <begin position="198"/>
        <end position="216"/>
    </location>
</feature>
<dbReference type="RefSeq" id="WP_015320532.1">
    <property type="nucleotide sequence ID" value="NC_019974.1"/>
</dbReference>
<proteinExistence type="predicted"/>
<dbReference type="AlphaFoldDB" id="L0JWC8"/>
<feature type="domain" description="DUF112" evidence="2">
    <location>
        <begin position="20"/>
        <end position="436"/>
    </location>
</feature>
<dbReference type="InterPro" id="IPR002823">
    <property type="entry name" value="DUF112_TM"/>
</dbReference>
<keyword evidence="1" id="KW-1133">Transmembrane helix</keyword>
<name>L0JWC8_9EURY</name>
<feature type="transmembrane region" description="Helical" evidence="1">
    <location>
        <begin position="351"/>
        <end position="375"/>
    </location>
</feature>
<reference evidence="3 4" key="1">
    <citation type="submission" date="2012-11" db="EMBL/GenBank/DDBJ databases">
        <title>FINISHED of Natronococcus occultus SP4, DSM 3396.</title>
        <authorList>
            <consortium name="DOE Joint Genome Institute"/>
            <person name="Eisen J."/>
            <person name="Huntemann M."/>
            <person name="Wei C.-L."/>
            <person name="Han J."/>
            <person name="Detter J.C."/>
            <person name="Han C."/>
            <person name="Tapia R."/>
            <person name="Chen A."/>
            <person name="Kyrpides N."/>
            <person name="Mavromatis K."/>
            <person name="Markowitz V."/>
            <person name="Szeto E."/>
            <person name="Ivanova N."/>
            <person name="Mikhailova N."/>
            <person name="Ovchinnikova G."/>
            <person name="Pagani I."/>
            <person name="Pati A."/>
            <person name="Goodwin L."/>
            <person name="Nordberg H.P."/>
            <person name="Cantor M.N."/>
            <person name="Hua S.X."/>
            <person name="Woyke T."/>
            <person name="Eisen J."/>
            <person name="Klenk H.-P."/>
            <person name="Klenk H.-P."/>
        </authorList>
    </citation>
    <scope>NUCLEOTIDE SEQUENCE [LARGE SCALE GENOMIC DNA]</scope>
    <source>
        <strain evidence="3 4">SP4</strain>
    </source>
</reference>
<feature type="transmembrane region" description="Helical" evidence="1">
    <location>
        <begin position="59"/>
        <end position="81"/>
    </location>
</feature>
<feature type="transmembrane region" description="Helical" evidence="1">
    <location>
        <begin position="381"/>
        <end position="401"/>
    </location>
</feature>
<feature type="transmembrane region" description="Helical" evidence="1">
    <location>
        <begin position="12"/>
        <end position="39"/>
    </location>
</feature>
<dbReference type="Pfam" id="PF01970">
    <property type="entry name" value="TctA"/>
    <property type="match status" value="1"/>
</dbReference>
<evidence type="ECO:0000256" key="1">
    <source>
        <dbReference type="SAM" id="Phobius"/>
    </source>
</evidence>
<dbReference type="OrthoDB" id="199846at2157"/>